<dbReference type="AlphaFoldDB" id="A0AAU8BH13"/>
<accession>A0AAU8BH13</accession>
<dbReference type="RefSeq" id="WP_353497020.1">
    <property type="nucleotide sequence ID" value="NZ_CP115920.1"/>
</dbReference>
<sequence length="233" mass="26528">MIRTNLNLPFVSILFCCIWLYGCSPSIGDESDSSLMAPRWLNPMTFDHVSTDGDTLQDVTFQISFAGFGGEEYIVNNCVDVFAIGDDVIAHQEFARWEWLKASCHGASWYFRSPDTAVSYWEREFDLDLLKTIPVTAVPYLGGQELDDRRGLLGANSSKLNLIKSGEHHVKVQIDNMVIDYVVLARADFNRDGYQDMFIRLDWYGKDSFGEGFDWIVLTKTAPDVPPSMLWRK</sequence>
<name>A0AAU8BH13_9VIBR</name>
<evidence type="ECO:0008006" key="2">
    <source>
        <dbReference type="Google" id="ProtNLM"/>
    </source>
</evidence>
<gene>
    <name evidence="1" type="ORF">PG915_13730</name>
</gene>
<reference evidence="1" key="1">
    <citation type="submission" date="2023-01" db="EMBL/GenBank/DDBJ databases">
        <title>Vibrio sp. CB1-14 genome sequencing.</title>
        <authorList>
            <person name="Otstavnykh N."/>
            <person name="Isaeva M."/>
            <person name="Meleshko D."/>
        </authorList>
    </citation>
    <scope>NUCLEOTIDE SEQUENCE</scope>
    <source>
        <strain evidence="1">CB1-14</strain>
    </source>
</reference>
<proteinExistence type="predicted"/>
<protein>
    <recommendedName>
        <fullName evidence="2">Lipoprotein</fullName>
    </recommendedName>
</protein>
<evidence type="ECO:0000313" key="1">
    <source>
        <dbReference type="EMBL" id="XCD15627.1"/>
    </source>
</evidence>
<dbReference type="EMBL" id="CP115920">
    <property type="protein sequence ID" value="XCD15627.1"/>
    <property type="molecule type" value="Genomic_DNA"/>
</dbReference>
<organism evidence="1">
    <name type="scientific">Vibrio chaetopteri</name>
    <dbReference type="NCBI Taxonomy" id="3016528"/>
    <lineage>
        <taxon>Bacteria</taxon>
        <taxon>Pseudomonadati</taxon>
        <taxon>Pseudomonadota</taxon>
        <taxon>Gammaproteobacteria</taxon>
        <taxon>Vibrionales</taxon>
        <taxon>Vibrionaceae</taxon>
        <taxon>Vibrio</taxon>
    </lineage>
</organism>
<dbReference type="KEGG" id="vck:PG915_13730"/>
<dbReference type="PROSITE" id="PS51257">
    <property type="entry name" value="PROKAR_LIPOPROTEIN"/>
    <property type="match status" value="1"/>
</dbReference>